<dbReference type="Gene3D" id="3.90.226.10">
    <property type="entry name" value="2-enoyl-CoA Hydratase, Chain A, domain 1"/>
    <property type="match status" value="1"/>
</dbReference>
<comment type="caution">
    <text evidence="4">The sequence shown here is derived from an EMBL/GenBank/DDBJ whole genome shotgun (WGS) entry which is preliminary data.</text>
</comment>
<comment type="similarity">
    <text evidence="1">Belongs to the enoyl-CoA hydratase/isomerase family.</text>
</comment>
<keyword evidence="3" id="KW-0456">Lyase</keyword>
<evidence type="ECO:0000313" key="4">
    <source>
        <dbReference type="EMBL" id="MTD53179.1"/>
    </source>
</evidence>
<dbReference type="EMBL" id="WMBA01000004">
    <property type="protein sequence ID" value="MTD53179.1"/>
    <property type="molecule type" value="Genomic_DNA"/>
</dbReference>
<keyword evidence="5" id="KW-1185">Reference proteome</keyword>
<dbReference type="Pfam" id="PF00378">
    <property type="entry name" value="ECH_1"/>
    <property type="match status" value="1"/>
</dbReference>
<dbReference type="RefSeq" id="WP_154755427.1">
    <property type="nucleotide sequence ID" value="NZ_WMBA01000004.1"/>
</dbReference>
<protein>
    <submittedName>
        <fullName evidence="4">Enoyl-CoA hydratase/isomerase family protein</fullName>
    </submittedName>
</protein>
<dbReference type="InterPro" id="IPR029045">
    <property type="entry name" value="ClpP/crotonase-like_dom_sf"/>
</dbReference>
<dbReference type="SUPFAM" id="SSF52096">
    <property type="entry name" value="ClpP/crotonase"/>
    <property type="match status" value="1"/>
</dbReference>
<dbReference type="OrthoDB" id="3206737at2"/>
<dbReference type="AlphaFoldDB" id="A0A6N7YXV0"/>
<sequence length="268" mass="28640">MSVVVLSDPAPHVREIRLNRPEKLNALNGELRSALAGALRAVRADEDVRVVVLSGEGRAFCTGADVSAGSEYGAAAETRPEDERRRILASIDLFLDVWRLPVPVIAKIHGHCLGLATILANCCDIVLCADTATIGWPALPLGGGLLSPTWVWHVGMHRAKEMSYRIGSTITGAEAAAYGFANHAVSADQLDARTGSMAAEIARVSRDLLTLKKDALNQVHGRLGFEDAVRAGAAWDALAHTTRAATEVRAQRQQIGLKATIAAWQTQN</sequence>
<organism evidence="4 5">
    <name type="scientific">Amycolatopsis pithecellobii</name>
    <dbReference type="NCBI Taxonomy" id="664692"/>
    <lineage>
        <taxon>Bacteria</taxon>
        <taxon>Bacillati</taxon>
        <taxon>Actinomycetota</taxon>
        <taxon>Actinomycetes</taxon>
        <taxon>Pseudonocardiales</taxon>
        <taxon>Pseudonocardiaceae</taxon>
        <taxon>Amycolatopsis</taxon>
    </lineage>
</organism>
<dbReference type="InterPro" id="IPR001753">
    <property type="entry name" value="Enoyl-CoA_hydra/iso"/>
</dbReference>
<name>A0A6N7YXV0_9PSEU</name>
<keyword evidence="4" id="KW-0413">Isomerase</keyword>
<accession>A0A6N7YXV0</accession>
<dbReference type="GO" id="GO:0006635">
    <property type="term" value="P:fatty acid beta-oxidation"/>
    <property type="evidence" value="ECO:0007669"/>
    <property type="project" value="TreeGrafter"/>
</dbReference>
<proteinExistence type="inferred from homology"/>
<dbReference type="CDD" id="cd06558">
    <property type="entry name" value="crotonase-like"/>
    <property type="match status" value="1"/>
</dbReference>
<evidence type="ECO:0000256" key="3">
    <source>
        <dbReference type="ARBA" id="ARBA00023239"/>
    </source>
</evidence>
<keyword evidence="2" id="KW-0443">Lipid metabolism</keyword>
<evidence type="ECO:0000256" key="1">
    <source>
        <dbReference type="ARBA" id="ARBA00005254"/>
    </source>
</evidence>
<dbReference type="PANTHER" id="PTHR11941">
    <property type="entry name" value="ENOYL-COA HYDRATASE-RELATED"/>
    <property type="match status" value="1"/>
</dbReference>
<dbReference type="PANTHER" id="PTHR11941:SF169">
    <property type="entry name" value="(7AS)-7A-METHYL-1,5-DIOXO-2,3,5,6,7,7A-HEXAHYDRO-1H-INDENE-CARBOXYL-COA HYDROLASE"/>
    <property type="match status" value="1"/>
</dbReference>
<reference evidence="4 5" key="1">
    <citation type="submission" date="2019-11" db="EMBL/GenBank/DDBJ databases">
        <title>Draft genome of Amycolatopsis RM579.</title>
        <authorList>
            <person name="Duangmal K."/>
            <person name="Mingma R."/>
        </authorList>
    </citation>
    <scope>NUCLEOTIDE SEQUENCE [LARGE SCALE GENOMIC DNA]</scope>
    <source>
        <strain evidence="4 5">RM579</strain>
    </source>
</reference>
<evidence type="ECO:0000313" key="5">
    <source>
        <dbReference type="Proteomes" id="UP000440096"/>
    </source>
</evidence>
<dbReference type="Proteomes" id="UP000440096">
    <property type="component" value="Unassembled WGS sequence"/>
</dbReference>
<evidence type="ECO:0000256" key="2">
    <source>
        <dbReference type="ARBA" id="ARBA00023098"/>
    </source>
</evidence>
<gene>
    <name evidence="4" type="ORF">GKO32_04180</name>
</gene>
<dbReference type="GO" id="GO:0016853">
    <property type="term" value="F:isomerase activity"/>
    <property type="evidence" value="ECO:0007669"/>
    <property type="project" value="UniProtKB-KW"/>
</dbReference>
<dbReference type="GO" id="GO:0016829">
    <property type="term" value="F:lyase activity"/>
    <property type="evidence" value="ECO:0007669"/>
    <property type="project" value="UniProtKB-KW"/>
</dbReference>